<reference evidence="1" key="1">
    <citation type="submission" date="2020-08" db="EMBL/GenBank/DDBJ databases">
        <title>Multicomponent nature underlies the extraordinary mechanical properties of spider dragline silk.</title>
        <authorList>
            <person name="Kono N."/>
            <person name="Nakamura H."/>
            <person name="Mori M."/>
            <person name="Yoshida Y."/>
            <person name="Ohtoshi R."/>
            <person name="Malay A.D."/>
            <person name="Moran D.A.P."/>
            <person name="Tomita M."/>
            <person name="Numata K."/>
            <person name="Arakawa K."/>
        </authorList>
    </citation>
    <scope>NUCLEOTIDE SEQUENCE</scope>
</reference>
<keyword evidence="2" id="KW-1185">Reference proteome</keyword>
<dbReference type="PANTHER" id="PTHR47331">
    <property type="entry name" value="PHD-TYPE DOMAIN-CONTAINING PROTEIN"/>
    <property type="match status" value="1"/>
</dbReference>
<dbReference type="AlphaFoldDB" id="A0A8X6SLF7"/>
<evidence type="ECO:0000313" key="2">
    <source>
        <dbReference type="Proteomes" id="UP000887159"/>
    </source>
</evidence>
<dbReference type="EMBL" id="BMAU01021323">
    <property type="protein sequence ID" value="GFY13720.1"/>
    <property type="molecule type" value="Genomic_DNA"/>
</dbReference>
<protein>
    <submittedName>
        <fullName evidence="1">Integrase catalytic domain-containing protein</fullName>
    </submittedName>
</protein>
<comment type="caution">
    <text evidence="1">The sequence shown here is derived from an EMBL/GenBank/DDBJ whole genome shotgun (WGS) entry which is preliminary data.</text>
</comment>
<name>A0A8X6SLF7_TRICX</name>
<evidence type="ECO:0000313" key="1">
    <source>
        <dbReference type="EMBL" id="GFY13720.1"/>
    </source>
</evidence>
<proteinExistence type="predicted"/>
<dbReference type="Proteomes" id="UP000887159">
    <property type="component" value="Unassembled WGS sequence"/>
</dbReference>
<gene>
    <name evidence="1" type="primary">AVEN_160404_1</name>
    <name evidence="1" type="ORF">TNCV_4960901</name>
</gene>
<accession>A0A8X6SLF7</accession>
<organism evidence="1 2">
    <name type="scientific">Trichonephila clavipes</name>
    <name type="common">Golden silk orbweaver</name>
    <name type="synonym">Nephila clavipes</name>
    <dbReference type="NCBI Taxonomy" id="2585209"/>
    <lineage>
        <taxon>Eukaryota</taxon>
        <taxon>Metazoa</taxon>
        <taxon>Ecdysozoa</taxon>
        <taxon>Arthropoda</taxon>
        <taxon>Chelicerata</taxon>
        <taxon>Arachnida</taxon>
        <taxon>Araneae</taxon>
        <taxon>Araneomorphae</taxon>
        <taxon>Entelegynae</taxon>
        <taxon>Araneoidea</taxon>
        <taxon>Nephilidae</taxon>
        <taxon>Trichonephila</taxon>
    </lineage>
</organism>
<dbReference type="PANTHER" id="PTHR47331:SF1">
    <property type="entry name" value="GAG-LIKE PROTEIN"/>
    <property type="match status" value="1"/>
</dbReference>
<sequence length="223" mass="25376">MGAVIAARLVKHLKRIMKDIKRIILWSDSTIVLYWIKRSASNFKPFDSNRISEIQGNTDHVSWRHCSGKQNPADLLTGGLTSRELINSEKWWHGPELFKVSENLWTKLEGFDSMDSEIVEFKSSHIVNLTNALRRKYIVNGPLAAEELSNAEIFWVKVTQNDFYTSEITCLKSNKSLKKDSKLLCLNPFLDNNGDLRVTGRLGKTDLSANEKHPIIFSLSNLG</sequence>